<organism evidence="2">
    <name type="scientific">Brassica napus</name>
    <name type="common">Rape</name>
    <dbReference type="NCBI Taxonomy" id="3708"/>
    <lineage>
        <taxon>Eukaryota</taxon>
        <taxon>Viridiplantae</taxon>
        <taxon>Streptophyta</taxon>
        <taxon>Embryophyta</taxon>
        <taxon>Tracheophyta</taxon>
        <taxon>Spermatophyta</taxon>
        <taxon>Magnoliopsida</taxon>
        <taxon>eudicotyledons</taxon>
        <taxon>Gunneridae</taxon>
        <taxon>Pentapetalae</taxon>
        <taxon>rosids</taxon>
        <taxon>malvids</taxon>
        <taxon>Brassicales</taxon>
        <taxon>Brassicaceae</taxon>
        <taxon>Brassiceae</taxon>
        <taxon>Brassica</taxon>
    </lineage>
</organism>
<proteinExistence type="predicted"/>
<evidence type="ECO:0000256" key="1">
    <source>
        <dbReference type="SAM" id="Phobius"/>
    </source>
</evidence>
<dbReference type="Proteomes" id="UP001295469">
    <property type="component" value="Chromosome A02"/>
</dbReference>
<dbReference type="EMBL" id="HG994356">
    <property type="protein sequence ID" value="CAF2136435.1"/>
    <property type="molecule type" value="Genomic_DNA"/>
</dbReference>
<dbReference type="AlphaFoldDB" id="A0A816WF50"/>
<gene>
    <name evidence="2" type="ORF">DARMORV10_A02P04480.1</name>
</gene>
<protein>
    <submittedName>
        <fullName evidence="2">(rape) hypothetical protein</fullName>
    </submittedName>
</protein>
<keyword evidence="1" id="KW-0472">Membrane</keyword>
<feature type="transmembrane region" description="Helical" evidence="1">
    <location>
        <begin position="41"/>
        <end position="62"/>
    </location>
</feature>
<reference evidence="2" key="1">
    <citation type="submission" date="2021-01" db="EMBL/GenBank/DDBJ databases">
        <authorList>
            <consortium name="Genoscope - CEA"/>
            <person name="William W."/>
        </authorList>
    </citation>
    <scope>NUCLEOTIDE SEQUENCE</scope>
</reference>
<name>A0A816WF50_BRANA</name>
<keyword evidence="1" id="KW-0812">Transmembrane</keyword>
<evidence type="ECO:0000313" key="2">
    <source>
        <dbReference type="EMBL" id="CAF2136435.1"/>
    </source>
</evidence>
<feature type="non-terminal residue" evidence="2">
    <location>
        <position position="1"/>
    </location>
</feature>
<sequence>MGTVSLILKSSADDKQKKVSEEQKNTRRLNGTAFRELTKSLVYNILVLATVLFLLQVVLLAIREDWTRLDLLYMGLESQNCHLSPVERGRESMGEDILSPSCGDDDDLFCGKFFKDKKE</sequence>
<keyword evidence="1" id="KW-1133">Transmembrane helix</keyword>
<accession>A0A816WF50</accession>